<keyword evidence="4" id="KW-0175">Coiled coil</keyword>
<comment type="subunit">
    <text evidence="3">Supercomplex made of cofactors A to E. Cofactors A and D function by capturing and stabilizing tubulin in a quasi-native conformation. Cofactor E binds to the cofactor D-tubulin complex; interaction with cofactor C then causes the release of tubulin polypeptides that are committed to the native state.</text>
</comment>
<feature type="coiled-coil region" evidence="4">
    <location>
        <begin position="16"/>
        <end position="43"/>
    </location>
</feature>
<comment type="subcellular location">
    <subcellularLocation>
        <location evidence="3">Cytoplasm</location>
        <location evidence="3">Cytoskeleton</location>
    </subcellularLocation>
</comment>
<dbReference type="InterPro" id="IPR036126">
    <property type="entry name" value="TBCA_sf"/>
</dbReference>
<dbReference type="InterPro" id="IPR004226">
    <property type="entry name" value="TBCA"/>
</dbReference>
<gene>
    <name evidence="5" type="ORF">BCR33DRAFT_700099</name>
</gene>
<evidence type="ECO:0000256" key="1">
    <source>
        <dbReference type="ARBA" id="ARBA00006806"/>
    </source>
</evidence>
<evidence type="ECO:0000256" key="3">
    <source>
        <dbReference type="RuleBase" id="RU364030"/>
    </source>
</evidence>
<name>A0A1Y2BZ78_9FUNG</name>
<keyword evidence="2 3" id="KW-0143">Chaperone</keyword>
<dbReference type="OrthoDB" id="296187at2759"/>
<dbReference type="PANTHER" id="PTHR21500:SF0">
    <property type="entry name" value="TUBULIN-SPECIFIC CHAPERONE A"/>
    <property type="match status" value="1"/>
</dbReference>
<dbReference type="STRING" id="329046.A0A1Y2BZ78"/>
<comment type="similarity">
    <text evidence="1 3">Belongs to the TBCA family.</text>
</comment>
<protein>
    <recommendedName>
        <fullName evidence="3">Tubulin-specific chaperone A</fullName>
    </recommendedName>
</protein>
<dbReference type="AlphaFoldDB" id="A0A1Y2BZ78"/>
<comment type="caution">
    <text evidence="5">The sequence shown here is derived from an EMBL/GenBank/DDBJ whole genome shotgun (WGS) entry which is preliminary data.</text>
</comment>
<reference evidence="5 6" key="1">
    <citation type="submission" date="2016-07" db="EMBL/GenBank/DDBJ databases">
        <title>Pervasive Adenine N6-methylation of Active Genes in Fungi.</title>
        <authorList>
            <consortium name="DOE Joint Genome Institute"/>
            <person name="Mondo S.J."/>
            <person name="Dannebaum R.O."/>
            <person name="Kuo R.C."/>
            <person name="Labutti K."/>
            <person name="Haridas S."/>
            <person name="Kuo A."/>
            <person name="Salamov A."/>
            <person name="Ahrendt S.R."/>
            <person name="Lipzen A."/>
            <person name="Sullivan W."/>
            <person name="Andreopoulos W.B."/>
            <person name="Clum A."/>
            <person name="Lindquist E."/>
            <person name="Daum C."/>
            <person name="Ramamoorthy G.K."/>
            <person name="Gryganskyi A."/>
            <person name="Culley D."/>
            <person name="Magnuson J.K."/>
            <person name="James T.Y."/>
            <person name="O'Malley M.A."/>
            <person name="Stajich J.E."/>
            <person name="Spatafora J.W."/>
            <person name="Visel A."/>
            <person name="Grigoriev I.V."/>
        </authorList>
    </citation>
    <scope>NUCLEOTIDE SEQUENCE [LARGE SCALE GENOMIC DNA]</scope>
    <source>
        <strain evidence="5 6">JEL800</strain>
    </source>
</reference>
<dbReference type="EMBL" id="MCGO01000040">
    <property type="protein sequence ID" value="ORY39375.1"/>
    <property type="molecule type" value="Genomic_DNA"/>
</dbReference>
<dbReference type="GO" id="GO:0005829">
    <property type="term" value="C:cytosol"/>
    <property type="evidence" value="ECO:0007669"/>
    <property type="project" value="TreeGrafter"/>
</dbReference>
<evidence type="ECO:0000256" key="2">
    <source>
        <dbReference type="ARBA" id="ARBA00023186"/>
    </source>
</evidence>
<dbReference type="GO" id="GO:0048487">
    <property type="term" value="F:beta-tubulin binding"/>
    <property type="evidence" value="ECO:0007669"/>
    <property type="project" value="InterPro"/>
</dbReference>
<dbReference type="Gene3D" id="1.20.58.90">
    <property type="match status" value="1"/>
</dbReference>
<keyword evidence="3" id="KW-0206">Cytoskeleton</keyword>
<dbReference type="GO" id="GO:0007023">
    <property type="term" value="P:post-chaperonin tubulin folding pathway"/>
    <property type="evidence" value="ECO:0007669"/>
    <property type="project" value="UniProtKB-UniRule"/>
</dbReference>
<keyword evidence="3" id="KW-0493">Microtubule</keyword>
<dbReference type="GO" id="GO:0005874">
    <property type="term" value="C:microtubule"/>
    <property type="evidence" value="ECO:0007669"/>
    <property type="project" value="UniProtKB-KW"/>
</dbReference>
<keyword evidence="3" id="KW-0963">Cytoplasm</keyword>
<accession>A0A1Y2BZ78</accession>
<dbReference type="Proteomes" id="UP000193642">
    <property type="component" value="Unassembled WGS sequence"/>
</dbReference>
<evidence type="ECO:0000256" key="4">
    <source>
        <dbReference type="SAM" id="Coils"/>
    </source>
</evidence>
<evidence type="ECO:0000313" key="5">
    <source>
        <dbReference type="EMBL" id="ORY39375.1"/>
    </source>
</evidence>
<keyword evidence="6" id="KW-1185">Reference proteome</keyword>
<dbReference type="Pfam" id="PF02970">
    <property type="entry name" value="TBCA"/>
    <property type="match status" value="1"/>
</dbReference>
<evidence type="ECO:0000313" key="6">
    <source>
        <dbReference type="Proteomes" id="UP000193642"/>
    </source>
</evidence>
<dbReference type="SUPFAM" id="SSF46988">
    <property type="entry name" value="Tubulin chaperone cofactor A"/>
    <property type="match status" value="1"/>
</dbReference>
<dbReference type="GO" id="GO:0007021">
    <property type="term" value="P:tubulin complex assembly"/>
    <property type="evidence" value="ECO:0007669"/>
    <property type="project" value="UniProtKB-UniRule"/>
</dbReference>
<dbReference type="PANTHER" id="PTHR21500">
    <property type="entry name" value="TUBULIN-SPECIFIC CHAPERONE A"/>
    <property type="match status" value="1"/>
</dbReference>
<sequence>MLQASSRTLKIKTGVVTRLVKELGSYEKEAVKQQERIDKLVAANEDDHTVRKQKEVLEETTTMIPDCKNRLLAAKDDLQKLVADILASSADAAESEELIAAQEAINAIPLKL</sequence>
<proteinExistence type="inferred from homology"/>
<organism evidence="5 6">
    <name type="scientific">Rhizoclosmatium globosum</name>
    <dbReference type="NCBI Taxonomy" id="329046"/>
    <lineage>
        <taxon>Eukaryota</taxon>
        <taxon>Fungi</taxon>
        <taxon>Fungi incertae sedis</taxon>
        <taxon>Chytridiomycota</taxon>
        <taxon>Chytridiomycota incertae sedis</taxon>
        <taxon>Chytridiomycetes</taxon>
        <taxon>Chytridiales</taxon>
        <taxon>Chytriomycetaceae</taxon>
        <taxon>Rhizoclosmatium</taxon>
    </lineage>
</organism>